<name>M0QEB0_9ACTN</name>
<comment type="caution">
    <text evidence="6">The sequence shown here is derived from an EMBL/GenBank/DDBJ whole genome shotgun (WGS) entry which is preliminary data.</text>
</comment>
<evidence type="ECO:0000256" key="4">
    <source>
        <dbReference type="SAM" id="MobiDB-lite"/>
    </source>
</evidence>
<keyword evidence="1" id="KW-0805">Transcription regulation</keyword>
<dbReference type="SMART" id="SM00418">
    <property type="entry name" value="HTH_ARSR"/>
    <property type="match status" value="1"/>
</dbReference>
<evidence type="ECO:0000259" key="5">
    <source>
        <dbReference type="PROSITE" id="PS50987"/>
    </source>
</evidence>
<keyword evidence="2" id="KW-0238">DNA-binding</keyword>
<dbReference type="Gene3D" id="1.10.10.10">
    <property type="entry name" value="Winged helix-like DNA-binding domain superfamily/Winged helix DNA-binding domain"/>
    <property type="match status" value="1"/>
</dbReference>
<proteinExistence type="predicted"/>
<keyword evidence="7" id="KW-1185">Reference proteome</keyword>
<dbReference type="eggNOG" id="COG0640">
    <property type="taxonomic scope" value="Bacteria"/>
</dbReference>
<dbReference type="SUPFAM" id="SSF46785">
    <property type="entry name" value="Winged helix' DNA-binding domain"/>
    <property type="match status" value="1"/>
</dbReference>
<dbReference type="STRING" id="1223545.GS4_03_01190"/>
<dbReference type="RefSeq" id="WP_007617100.1">
    <property type="nucleotide sequence ID" value="NZ_BANX01000003.1"/>
</dbReference>
<dbReference type="PROSITE" id="PS50987">
    <property type="entry name" value="HTH_ARSR_2"/>
    <property type="match status" value="1"/>
</dbReference>
<dbReference type="Proteomes" id="UP000011666">
    <property type="component" value="Unassembled WGS sequence"/>
</dbReference>
<dbReference type="PANTHER" id="PTHR33154">
    <property type="entry name" value="TRANSCRIPTIONAL REGULATOR, ARSR FAMILY"/>
    <property type="match status" value="1"/>
</dbReference>
<organism evidence="6 7">
    <name type="scientific">Gordonia soli NBRC 108243</name>
    <dbReference type="NCBI Taxonomy" id="1223545"/>
    <lineage>
        <taxon>Bacteria</taxon>
        <taxon>Bacillati</taxon>
        <taxon>Actinomycetota</taxon>
        <taxon>Actinomycetes</taxon>
        <taxon>Mycobacteriales</taxon>
        <taxon>Gordoniaceae</taxon>
        <taxon>Gordonia</taxon>
    </lineage>
</organism>
<dbReference type="PANTHER" id="PTHR33154:SF33">
    <property type="entry name" value="TRANSCRIPTIONAL REPRESSOR SDPR"/>
    <property type="match status" value="1"/>
</dbReference>
<sequence length="131" mass="14355">MSIFDALADPIRRSILLTLATGPARVVDLTSEHDVSRPAISRHLRVLADVGLVSADEHGRERHYRVEPAPLQEVSDFIAAVAERGAGTPPSRPPVAEFALDALETEVRRTVRDKRADRSNRPSTSTHEESA</sequence>
<accession>M0QEB0</accession>
<dbReference type="Pfam" id="PF01022">
    <property type="entry name" value="HTH_5"/>
    <property type="match status" value="1"/>
</dbReference>
<dbReference type="EMBL" id="BANX01000003">
    <property type="protein sequence ID" value="GAC66671.1"/>
    <property type="molecule type" value="Genomic_DNA"/>
</dbReference>
<evidence type="ECO:0000256" key="1">
    <source>
        <dbReference type="ARBA" id="ARBA00023015"/>
    </source>
</evidence>
<dbReference type="PRINTS" id="PR00778">
    <property type="entry name" value="HTHARSR"/>
</dbReference>
<dbReference type="InterPro" id="IPR011991">
    <property type="entry name" value="ArsR-like_HTH"/>
</dbReference>
<dbReference type="GO" id="GO:0003700">
    <property type="term" value="F:DNA-binding transcription factor activity"/>
    <property type="evidence" value="ECO:0007669"/>
    <property type="project" value="InterPro"/>
</dbReference>
<reference evidence="6 7" key="1">
    <citation type="submission" date="2013-01" db="EMBL/GenBank/DDBJ databases">
        <title>Whole genome shotgun sequence of Gordonia soli NBRC 108243.</title>
        <authorList>
            <person name="Isaki-Nakamura S."/>
            <person name="Hosoyama A."/>
            <person name="Tsuchikane K."/>
            <person name="Ando Y."/>
            <person name="Baba S."/>
            <person name="Ohji S."/>
            <person name="Hamada M."/>
            <person name="Tamura T."/>
            <person name="Yamazoe A."/>
            <person name="Yamazaki S."/>
            <person name="Fujita N."/>
        </authorList>
    </citation>
    <scope>NUCLEOTIDE SEQUENCE [LARGE SCALE GENOMIC DNA]</scope>
    <source>
        <strain evidence="6 7">NBRC 108243</strain>
    </source>
</reference>
<evidence type="ECO:0000256" key="3">
    <source>
        <dbReference type="ARBA" id="ARBA00023163"/>
    </source>
</evidence>
<evidence type="ECO:0000313" key="6">
    <source>
        <dbReference type="EMBL" id="GAC66671.1"/>
    </source>
</evidence>
<keyword evidence="3" id="KW-0804">Transcription</keyword>
<protein>
    <submittedName>
        <fullName evidence="6">Putative ArsR family transcriptional regulator</fullName>
    </submittedName>
</protein>
<dbReference type="InterPro" id="IPR051081">
    <property type="entry name" value="HTH_MetalResp_TranReg"/>
</dbReference>
<dbReference type="InterPro" id="IPR036388">
    <property type="entry name" value="WH-like_DNA-bd_sf"/>
</dbReference>
<dbReference type="AlphaFoldDB" id="M0QEB0"/>
<dbReference type="GO" id="GO:0003677">
    <property type="term" value="F:DNA binding"/>
    <property type="evidence" value="ECO:0007669"/>
    <property type="project" value="UniProtKB-KW"/>
</dbReference>
<feature type="region of interest" description="Disordered" evidence="4">
    <location>
        <begin position="109"/>
        <end position="131"/>
    </location>
</feature>
<evidence type="ECO:0000256" key="2">
    <source>
        <dbReference type="ARBA" id="ARBA00023125"/>
    </source>
</evidence>
<dbReference type="InterPro" id="IPR001845">
    <property type="entry name" value="HTH_ArsR_DNA-bd_dom"/>
</dbReference>
<dbReference type="InterPro" id="IPR036390">
    <property type="entry name" value="WH_DNA-bd_sf"/>
</dbReference>
<gene>
    <name evidence="6" type="ORF">GS4_03_01190</name>
</gene>
<dbReference type="CDD" id="cd00090">
    <property type="entry name" value="HTH_ARSR"/>
    <property type="match status" value="1"/>
</dbReference>
<dbReference type="NCBIfam" id="NF033788">
    <property type="entry name" value="HTH_metalloreg"/>
    <property type="match status" value="1"/>
</dbReference>
<feature type="domain" description="HTH arsR-type" evidence="5">
    <location>
        <begin position="1"/>
        <end position="86"/>
    </location>
</feature>
<dbReference type="OrthoDB" id="9806976at2"/>
<evidence type="ECO:0000313" key="7">
    <source>
        <dbReference type="Proteomes" id="UP000011666"/>
    </source>
</evidence>